<feature type="transmembrane region" description="Helical" evidence="1">
    <location>
        <begin position="36"/>
        <end position="66"/>
    </location>
</feature>
<keyword evidence="1" id="KW-1133">Transmembrane helix</keyword>
<proteinExistence type="predicted"/>
<feature type="transmembrane region" description="Helical" evidence="1">
    <location>
        <begin position="108"/>
        <end position="131"/>
    </location>
</feature>
<dbReference type="STRING" id="36856.ATB98_15520"/>
<protein>
    <submittedName>
        <fullName evidence="2">Uncharacterized protein</fullName>
    </submittedName>
</protein>
<comment type="caution">
    <text evidence="2">The sequence shown here is derived from an EMBL/GenBank/DDBJ whole genome shotgun (WGS) entry which is preliminary data.</text>
</comment>
<keyword evidence="3" id="KW-1185">Reference proteome</keyword>
<keyword evidence="1" id="KW-0472">Membrane</keyword>
<reference evidence="2 3" key="1">
    <citation type="submission" date="2015-11" db="EMBL/GenBank/DDBJ databases">
        <title>Ensifer anhuiense sp. nov., an effective nitrogen fixation bacterium with Glycine soja.</title>
        <authorList>
            <person name="Yan H."/>
            <person name="Chen W."/>
        </authorList>
    </citation>
    <scope>NUCLEOTIDE SEQUENCE [LARGE SCALE GENOMIC DNA]</scope>
    <source>
        <strain evidence="2 3">LMG 7837</strain>
    </source>
</reference>
<accession>A0A178Y727</accession>
<dbReference type="EMBL" id="LNQB01000081">
    <property type="protein sequence ID" value="OAP43134.1"/>
    <property type="molecule type" value="Genomic_DNA"/>
</dbReference>
<gene>
    <name evidence="2" type="ORF">ATB98_15520</name>
</gene>
<organism evidence="2 3">
    <name type="scientific">Sinorhizobium saheli</name>
    <dbReference type="NCBI Taxonomy" id="36856"/>
    <lineage>
        <taxon>Bacteria</taxon>
        <taxon>Pseudomonadati</taxon>
        <taxon>Pseudomonadota</taxon>
        <taxon>Alphaproteobacteria</taxon>
        <taxon>Hyphomicrobiales</taxon>
        <taxon>Rhizobiaceae</taxon>
        <taxon>Sinorhizobium/Ensifer group</taxon>
        <taxon>Sinorhizobium</taxon>
    </lineage>
</organism>
<sequence>MTPIIVLAVALSAATCVLAFALATYALPFMFGLAAFHLAHACGAGVIVAGVVAITAAILSFALFVYLREVLRSQSARLVFTIVYAAPAAVAGYALMHGVTGAALLSEPLRQLFCVASGAFVATAAMLRLCATK</sequence>
<evidence type="ECO:0000256" key="1">
    <source>
        <dbReference type="SAM" id="Phobius"/>
    </source>
</evidence>
<dbReference type="OrthoDB" id="8421846at2"/>
<keyword evidence="1" id="KW-0812">Transmembrane</keyword>
<dbReference type="RefSeq" id="WP_066876372.1">
    <property type="nucleotide sequence ID" value="NZ_LNQB01000081.1"/>
</dbReference>
<dbReference type="AlphaFoldDB" id="A0A178Y727"/>
<evidence type="ECO:0000313" key="2">
    <source>
        <dbReference type="EMBL" id="OAP43134.1"/>
    </source>
</evidence>
<name>A0A178Y727_SINSA</name>
<feature type="transmembrane region" description="Helical" evidence="1">
    <location>
        <begin position="78"/>
        <end position="96"/>
    </location>
</feature>
<dbReference type="Proteomes" id="UP000078507">
    <property type="component" value="Unassembled WGS sequence"/>
</dbReference>
<evidence type="ECO:0000313" key="3">
    <source>
        <dbReference type="Proteomes" id="UP000078507"/>
    </source>
</evidence>